<evidence type="ECO:0000313" key="2">
    <source>
        <dbReference type="EMBL" id="MBL0765101.1"/>
    </source>
</evidence>
<sequence>MFKKLLNSLYFVLGAFLLISACTEEDDFADETFSSDQFSILKVTAIEGNEETRLESGIEGISAYQLQLNVVFSHEVNTDAINNGLSISGGPDFDISYDSTNSVATIEFALLDYQSEYSLSLPLGSYGASGETLENEFSLNFTTKPFVTPNVSLSTSNANPEEGGSTVVTATLSEITTADVSVNIEVTGEASSGEDFTLGATTIVVPVGELSASVSLDIIDDEIAEGAENIQVSIVSVENGVDNTTEPLNFSIVDNDVFTDLTLKGVMAIRWATETDNNSGKAVHLRAIADIADLSVYGIGVANNGGGSDSIEYRFPEMSVAAGEDVLLARDDAALLNYFGDGAAEFEHVISTDAMTQNGDDAIELYSGTAVIDTYGDVNIDGTDMSWEYSGSWAYKLGGEWRTGGVDCASGSTISKNSACIYPLIASDLLFKGAMEIETSPETSDLRIRAYHFEALEDIDDLSDWAVEIYNNGTGAPPFRIVGLPSESAAEGDDILVVRDSDFEAGNVGAYFGTCDDGFTIYTSGDVTSNGDDALVFTENAIPLDTLGVVGVDGTGESWEYADGFGYRTVPGAEFEFSGAGCTTNANTNSDASCFYPFCE</sequence>
<evidence type="ECO:0008006" key="4">
    <source>
        <dbReference type="Google" id="ProtNLM"/>
    </source>
</evidence>
<protein>
    <recommendedName>
        <fullName evidence="4">LTD domain-containing protein</fullName>
    </recommendedName>
</protein>
<feature type="chain" id="PRO_5036721821" description="LTD domain-containing protein" evidence="1">
    <location>
        <begin position="22"/>
        <end position="600"/>
    </location>
</feature>
<name>A0A937AA43_9BACT</name>
<keyword evidence="1" id="KW-0732">Signal</keyword>
<dbReference type="Proteomes" id="UP000642920">
    <property type="component" value="Unassembled WGS sequence"/>
</dbReference>
<reference evidence="2" key="1">
    <citation type="submission" date="2021-01" db="EMBL/GenBank/DDBJ databases">
        <title>Marivirga sp. nov., isolated from intertidal surface sediments.</title>
        <authorList>
            <person name="Zhang M."/>
        </authorList>
    </citation>
    <scope>NUCLEOTIDE SEQUENCE</scope>
    <source>
        <strain evidence="2">SM1354</strain>
    </source>
</reference>
<dbReference type="InterPro" id="IPR038081">
    <property type="entry name" value="CalX-like_sf"/>
</dbReference>
<feature type="signal peptide" evidence="1">
    <location>
        <begin position="1"/>
        <end position="21"/>
    </location>
</feature>
<dbReference type="SUPFAM" id="SSF141072">
    <property type="entry name" value="CalX-like"/>
    <property type="match status" value="1"/>
</dbReference>
<dbReference type="Gene3D" id="2.60.40.2030">
    <property type="match status" value="1"/>
</dbReference>
<proteinExistence type="predicted"/>
<organism evidence="2 3">
    <name type="scientific">Marivirga atlantica</name>
    <dbReference type="NCBI Taxonomy" id="1548457"/>
    <lineage>
        <taxon>Bacteria</taxon>
        <taxon>Pseudomonadati</taxon>
        <taxon>Bacteroidota</taxon>
        <taxon>Cytophagia</taxon>
        <taxon>Cytophagales</taxon>
        <taxon>Marivirgaceae</taxon>
        <taxon>Marivirga</taxon>
    </lineage>
</organism>
<dbReference type="EMBL" id="JAERQG010000002">
    <property type="protein sequence ID" value="MBL0765101.1"/>
    <property type="molecule type" value="Genomic_DNA"/>
</dbReference>
<dbReference type="RefSeq" id="WP_201919419.1">
    <property type="nucleotide sequence ID" value="NZ_JAERQG010000002.1"/>
</dbReference>
<comment type="caution">
    <text evidence="2">The sequence shown here is derived from an EMBL/GenBank/DDBJ whole genome shotgun (WGS) entry which is preliminary data.</text>
</comment>
<evidence type="ECO:0000313" key="3">
    <source>
        <dbReference type="Proteomes" id="UP000642920"/>
    </source>
</evidence>
<evidence type="ECO:0000256" key="1">
    <source>
        <dbReference type="SAM" id="SignalP"/>
    </source>
</evidence>
<dbReference type="PROSITE" id="PS51257">
    <property type="entry name" value="PROKAR_LIPOPROTEIN"/>
    <property type="match status" value="1"/>
</dbReference>
<dbReference type="AlphaFoldDB" id="A0A937AA43"/>
<accession>A0A937AA43</accession>
<keyword evidence="3" id="KW-1185">Reference proteome</keyword>
<gene>
    <name evidence="2" type="ORF">JKP34_07560</name>
</gene>